<protein>
    <submittedName>
        <fullName evidence="2">Uncharacterized protein</fullName>
    </submittedName>
</protein>
<sequence length="47" mass="4692">MGALQGLADPTASPNAAGLTSGFDMSPGVARPLWPGPGTLPQDSRDI</sequence>
<evidence type="ECO:0000313" key="2">
    <source>
        <dbReference type="EMBL" id="BES82700.1"/>
    </source>
</evidence>
<reference evidence="2 3" key="1">
    <citation type="submission" date="2023-09" db="EMBL/GenBank/DDBJ databases">
        <title>Pyrofollis japonicus gen. nov. sp. nov., a novel member of the family Pyrodictiaceae isolated from the Iheya North hydrothermal field.</title>
        <authorList>
            <person name="Miyazaki U."/>
            <person name="Sanari M."/>
            <person name="Tame A."/>
            <person name="Kitajima M."/>
            <person name="Okamoto A."/>
            <person name="Sawayama S."/>
            <person name="Miyazaki J."/>
            <person name="Takai K."/>
            <person name="Nakagawa S."/>
        </authorList>
    </citation>
    <scope>NUCLEOTIDE SEQUENCE [LARGE SCALE GENOMIC DNA]</scope>
    <source>
        <strain evidence="2 3">AV2</strain>
    </source>
</reference>
<feature type="region of interest" description="Disordered" evidence="1">
    <location>
        <begin position="1"/>
        <end position="47"/>
    </location>
</feature>
<dbReference type="EMBL" id="AP028907">
    <property type="protein sequence ID" value="BES82700.1"/>
    <property type="molecule type" value="Genomic_DNA"/>
</dbReference>
<accession>A0ABM8J0Y1</accession>
<organism evidence="2 3">
    <name type="scientific">Pyrodictium abyssi</name>
    <dbReference type="NCBI Taxonomy" id="54256"/>
    <lineage>
        <taxon>Archaea</taxon>
        <taxon>Thermoproteota</taxon>
        <taxon>Thermoprotei</taxon>
        <taxon>Desulfurococcales</taxon>
        <taxon>Pyrodictiaceae</taxon>
        <taxon>Pyrodictium</taxon>
    </lineage>
</organism>
<proteinExistence type="predicted"/>
<gene>
    <name evidence="2" type="ORF">PABY_22670</name>
</gene>
<keyword evidence="3" id="KW-1185">Reference proteome</keyword>
<evidence type="ECO:0000313" key="3">
    <source>
        <dbReference type="Proteomes" id="UP001341135"/>
    </source>
</evidence>
<dbReference type="Proteomes" id="UP001341135">
    <property type="component" value="Chromosome"/>
</dbReference>
<evidence type="ECO:0000256" key="1">
    <source>
        <dbReference type="SAM" id="MobiDB-lite"/>
    </source>
</evidence>
<name>A0ABM8J0Y1_9CREN</name>